<feature type="transmembrane region" description="Helical" evidence="7">
    <location>
        <begin position="357"/>
        <end position="383"/>
    </location>
</feature>
<evidence type="ECO:0000313" key="11">
    <source>
        <dbReference type="EMBL" id="MCL1142161.1"/>
    </source>
</evidence>
<dbReference type="InterPro" id="IPR011642">
    <property type="entry name" value="Gate_dom"/>
</dbReference>
<proteinExistence type="inferred from homology"/>
<name>A0A9X1ZTY1_9GAMM</name>
<comment type="caution">
    <text evidence="11">The sequence shown here is derived from an EMBL/GenBank/DDBJ whole genome shotgun (WGS) entry which is preliminary data.</text>
</comment>
<comment type="similarity">
    <text evidence="2 7">Belongs to the concentrative nucleoside transporter (CNT) (TC 2.A.41) family.</text>
</comment>
<feature type="domain" description="Concentrative nucleoside transporter N-terminal" evidence="8">
    <location>
        <begin position="7"/>
        <end position="80"/>
    </location>
</feature>
<sequence length="420" mass="43639">MFAIGFLGITALLVIGYLCSTNRQAISLRVVGSAFALQMAIGALVLYVPIGRSILEGMSHGVHAVLDSGKSGIQFLFGNLVNFSVEGIGFVFALNVLPLVVFFSALISVLYYLGIMQFIIRIIGGAVAKVVGTSQAESMSAVSNAFVGQSEAPLVVKPYMPKMSDSEFFAIMCGGMASVSGTVLAGYAMMGVNMEYLLAASFMAVPGGILFAKIIVPETTTPTYTISKSITFTDKPPVNLLAAAGEGAMSGLKLAAAIGAMLIAMIGLVTLVNTILGGVGDIFGVTLTLELILGWIFAPLAFLLGVPLADIGIAGSMIGKKLIVNEFVAYSDLSPYLQDPKMVAEAGLQVLDEKSKVIISFALCGFANIASMGILIGGLGTLCPSRKDFIAQYGVRTLIAASCSNLLSAAIAGIFISFTL</sequence>
<evidence type="ECO:0000256" key="2">
    <source>
        <dbReference type="ARBA" id="ARBA00009033"/>
    </source>
</evidence>
<keyword evidence="5 7" id="KW-1133">Transmembrane helix</keyword>
<dbReference type="InterPro" id="IPR008276">
    <property type="entry name" value="C_nuclsd_transpt"/>
</dbReference>
<dbReference type="Pfam" id="PF07670">
    <property type="entry name" value="Gate"/>
    <property type="match status" value="1"/>
</dbReference>
<dbReference type="GO" id="GO:0005886">
    <property type="term" value="C:plasma membrane"/>
    <property type="evidence" value="ECO:0007669"/>
    <property type="project" value="UniProtKB-SubCell"/>
</dbReference>
<feature type="transmembrane region" description="Helical" evidence="7">
    <location>
        <begin position="282"/>
        <end position="306"/>
    </location>
</feature>
<evidence type="ECO:0000256" key="6">
    <source>
        <dbReference type="ARBA" id="ARBA00023136"/>
    </source>
</evidence>
<feature type="transmembrane region" description="Helical" evidence="7">
    <location>
        <begin position="196"/>
        <end position="216"/>
    </location>
</feature>
<keyword evidence="12" id="KW-1185">Reference proteome</keyword>
<keyword evidence="6 7" id="KW-0472">Membrane</keyword>
<accession>A0A9X1ZTY1</accession>
<feature type="transmembrane region" description="Helical" evidence="7">
    <location>
        <begin position="99"/>
        <end position="120"/>
    </location>
</feature>
<evidence type="ECO:0000259" key="8">
    <source>
        <dbReference type="Pfam" id="PF01773"/>
    </source>
</evidence>
<organism evidence="11 12">
    <name type="scientific">Shewanella gaetbuli</name>
    <dbReference type="NCBI Taxonomy" id="220752"/>
    <lineage>
        <taxon>Bacteria</taxon>
        <taxon>Pseudomonadati</taxon>
        <taxon>Pseudomonadota</taxon>
        <taxon>Gammaproteobacteria</taxon>
        <taxon>Alteromonadales</taxon>
        <taxon>Shewanellaceae</taxon>
        <taxon>Shewanella</taxon>
    </lineage>
</organism>
<comment type="subcellular location">
    <subcellularLocation>
        <location evidence="1">Cell membrane</location>
        <topology evidence="1">Multi-pass membrane protein</topology>
    </subcellularLocation>
</comment>
<dbReference type="InterPro" id="IPR018270">
    <property type="entry name" value="C_nuclsd_transpt_met_bac"/>
</dbReference>
<dbReference type="AlphaFoldDB" id="A0A9X1ZTY1"/>
<dbReference type="EMBL" id="JAKIKP010000003">
    <property type="protein sequence ID" value="MCL1142161.1"/>
    <property type="molecule type" value="Genomic_DNA"/>
</dbReference>
<evidence type="ECO:0000259" key="10">
    <source>
        <dbReference type="Pfam" id="PF07670"/>
    </source>
</evidence>
<feature type="transmembrane region" description="Helical" evidence="7">
    <location>
        <begin position="395"/>
        <end position="418"/>
    </location>
</feature>
<gene>
    <name evidence="11" type="ORF">L2672_05570</name>
</gene>
<feature type="transmembrane region" description="Helical" evidence="7">
    <location>
        <begin position="30"/>
        <end position="50"/>
    </location>
</feature>
<feature type="transmembrane region" description="Helical" evidence="7">
    <location>
        <begin position="254"/>
        <end position="276"/>
    </location>
</feature>
<evidence type="ECO:0000256" key="4">
    <source>
        <dbReference type="ARBA" id="ARBA00022692"/>
    </source>
</evidence>
<evidence type="ECO:0000259" key="9">
    <source>
        <dbReference type="Pfam" id="PF07662"/>
    </source>
</evidence>
<keyword evidence="4 7" id="KW-0812">Transmembrane</keyword>
<feature type="domain" description="Concentrative nucleoside transporter C-terminal" evidence="9">
    <location>
        <begin position="196"/>
        <end position="413"/>
    </location>
</feature>
<evidence type="ECO:0000256" key="3">
    <source>
        <dbReference type="ARBA" id="ARBA00022475"/>
    </source>
</evidence>
<dbReference type="PANTHER" id="PTHR10590:SF4">
    <property type="entry name" value="SOLUTE CARRIER FAMILY 28 MEMBER 3"/>
    <property type="match status" value="1"/>
</dbReference>
<dbReference type="GO" id="GO:0015293">
    <property type="term" value="F:symporter activity"/>
    <property type="evidence" value="ECO:0007669"/>
    <property type="project" value="TreeGrafter"/>
</dbReference>
<dbReference type="Pfam" id="PF07662">
    <property type="entry name" value="Nucleos_tra2_C"/>
    <property type="match status" value="1"/>
</dbReference>
<feature type="domain" description="Nucleoside transporter/FeoB GTPase Gate" evidence="10">
    <location>
        <begin position="94"/>
        <end position="191"/>
    </location>
</feature>
<dbReference type="InterPro" id="IPR002668">
    <property type="entry name" value="CNT_N_dom"/>
</dbReference>
<evidence type="ECO:0000256" key="7">
    <source>
        <dbReference type="RuleBase" id="RU362018"/>
    </source>
</evidence>
<feature type="transmembrane region" description="Helical" evidence="7">
    <location>
        <begin position="168"/>
        <end position="190"/>
    </location>
</feature>
<protein>
    <recommendedName>
        <fullName evidence="7">Nucleoside permease</fullName>
    </recommendedName>
</protein>
<dbReference type="Pfam" id="PF01773">
    <property type="entry name" value="Nucleos_tra2_N"/>
    <property type="match status" value="1"/>
</dbReference>
<dbReference type="InterPro" id="IPR011657">
    <property type="entry name" value="CNT_C_dom"/>
</dbReference>
<dbReference type="NCBIfam" id="TIGR00804">
    <property type="entry name" value="nupC"/>
    <property type="match status" value="1"/>
</dbReference>
<keyword evidence="7" id="KW-0813">Transport</keyword>
<dbReference type="GO" id="GO:0005337">
    <property type="term" value="F:nucleoside transmembrane transporter activity"/>
    <property type="evidence" value="ECO:0007669"/>
    <property type="project" value="InterPro"/>
</dbReference>
<evidence type="ECO:0000256" key="1">
    <source>
        <dbReference type="ARBA" id="ARBA00004651"/>
    </source>
</evidence>
<evidence type="ECO:0000256" key="5">
    <source>
        <dbReference type="ARBA" id="ARBA00022989"/>
    </source>
</evidence>
<dbReference type="RefSeq" id="WP_248994846.1">
    <property type="nucleotide sequence ID" value="NZ_JAKIKP010000003.1"/>
</dbReference>
<dbReference type="PANTHER" id="PTHR10590">
    <property type="entry name" value="SODIUM/NUCLEOSIDE COTRANSPORTER"/>
    <property type="match status" value="1"/>
</dbReference>
<dbReference type="Proteomes" id="UP001139333">
    <property type="component" value="Unassembled WGS sequence"/>
</dbReference>
<keyword evidence="3" id="KW-1003">Cell membrane</keyword>
<reference evidence="11" key="1">
    <citation type="submission" date="2022-01" db="EMBL/GenBank/DDBJ databases">
        <title>Whole genome-based taxonomy of the Shewanellaceae.</title>
        <authorList>
            <person name="Martin-Rodriguez A.J."/>
        </authorList>
    </citation>
    <scope>NUCLEOTIDE SEQUENCE</scope>
    <source>
        <strain evidence="11">DSM 16422</strain>
    </source>
</reference>
<evidence type="ECO:0000313" key="12">
    <source>
        <dbReference type="Proteomes" id="UP001139333"/>
    </source>
</evidence>